<protein>
    <submittedName>
        <fullName evidence="4">ELMO domain-containing protein 2</fullName>
    </submittedName>
</protein>
<evidence type="ECO:0000313" key="2">
    <source>
        <dbReference type="EnsemblMetazoa" id="XP_006561531"/>
    </source>
</evidence>
<dbReference type="AlphaFoldDB" id="A0A7M7GW25"/>
<dbReference type="InterPro" id="IPR050868">
    <property type="entry name" value="ELMO_domain-containing"/>
</dbReference>
<dbReference type="PROSITE" id="PS51335">
    <property type="entry name" value="ELMO"/>
    <property type="match status" value="1"/>
</dbReference>
<dbReference type="GeneID" id="100577724"/>
<accession>A0A8B6YVR7</accession>
<gene>
    <name evidence="4" type="primary">LOC100577724</name>
</gene>
<evidence type="ECO:0000259" key="1">
    <source>
        <dbReference type="PROSITE" id="PS51335"/>
    </source>
</evidence>
<evidence type="ECO:0000313" key="3">
    <source>
        <dbReference type="Proteomes" id="UP000005203"/>
    </source>
</evidence>
<accession>A0A7M7GW25</accession>
<dbReference type="OrthoDB" id="67155at2759"/>
<organism evidence="2">
    <name type="scientific">Apis mellifera</name>
    <name type="common">Honeybee</name>
    <dbReference type="NCBI Taxonomy" id="7460"/>
    <lineage>
        <taxon>Eukaryota</taxon>
        <taxon>Metazoa</taxon>
        <taxon>Ecdysozoa</taxon>
        <taxon>Arthropoda</taxon>
        <taxon>Hexapoda</taxon>
        <taxon>Insecta</taxon>
        <taxon>Pterygota</taxon>
        <taxon>Neoptera</taxon>
        <taxon>Endopterygota</taxon>
        <taxon>Hymenoptera</taxon>
        <taxon>Apocrita</taxon>
        <taxon>Aculeata</taxon>
        <taxon>Apoidea</taxon>
        <taxon>Anthophila</taxon>
        <taxon>Apidae</taxon>
        <taxon>Apis</taxon>
    </lineage>
</organism>
<reference evidence="2" key="1">
    <citation type="submission" date="2021-01" db="UniProtKB">
        <authorList>
            <consortium name="EnsemblMetazoa"/>
        </authorList>
    </citation>
    <scope>IDENTIFICATION</scope>
    <source>
        <strain evidence="2">DH4</strain>
    </source>
</reference>
<dbReference type="Pfam" id="PF04727">
    <property type="entry name" value="ELMO_CED12"/>
    <property type="match status" value="1"/>
</dbReference>
<name>A0A7M7GW25_APIME</name>
<evidence type="ECO:0000313" key="4">
    <source>
        <dbReference type="RefSeq" id="XP_006561531.1"/>
    </source>
</evidence>
<sequence>MFVSNHKLSKISKNRPVIKWLLRHTTQMCELQRICYGELPGAPRTLAVEKSLKLSKNANIKTLLIYLNDLADQCAFTNQAKRKIVKEAIENVLVTKKINPAAHPDFSKSFGKCIELIWGYRQLCVECEELRRTPYDADNPDHELLLLKLWNLLMPYEPLDARVTKQWQHIGFQGDDPKTDFRGMGILGLENLVYFAQEYPSAATHVLSHSTHPRYGYAFAIVGINLTSMALKLLRDGSAKTHIYNSSKGFPTIRAFHQFYSYLFYEFDGFWIDSKPSNMMEFSCIQEKFENSIRMALADTSMIFRINISVDNV</sequence>
<dbReference type="GO" id="GO:0005096">
    <property type="term" value="F:GTPase activator activity"/>
    <property type="evidence" value="ECO:0007669"/>
    <property type="project" value="TreeGrafter"/>
</dbReference>
<reference evidence="4" key="2">
    <citation type="submission" date="2025-04" db="UniProtKB">
        <authorList>
            <consortium name="RefSeq"/>
        </authorList>
    </citation>
    <scope>IDENTIFICATION</scope>
    <source>
        <strain evidence="4">DH4</strain>
        <tissue evidence="4">Whole body</tissue>
    </source>
</reference>
<dbReference type="RefSeq" id="XP_006561531.1">
    <property type="nucleotide sequence ID" value="XM_006561468.3"/>
</dbReference>
<keyword evidence="3" id="KW-1185">Reference proteome</keyword>
<dbReference type="PANTHER" id="PTHR12771">
    <property type="entry name" value="ENGULFMENT AND CELL MOTILITY"/>
    <property type="match status" value="1"/>
</dbReference>
<dbReference type="KEGG" id="ame:100577724"/>
<proteinExistence type="predicted"/>
<dbReference type="Proteomes" id="UP000005203">
    <property type="component" value="Linkage group LG8"/>
</dbReference>
<dbReference type="EnsemblMetazoa" id="XM_006561468">
    <property type="protein sequence ID" value="XP_006561531"/>
    <property type="gene ID" value="LOC100577724"/>
</dbReference>
<feature type="domain" description="ELMO" evidence="1">
    <location>
        <begin position="141"/>
        <end position="297"/>
    </location>
</feature>
<dbReference type="InterPro" id="IPR006816">
    <property type="entry name" value="ELMO_dom"/>
</dbReference>
<dbReference type="PANTHER" id="PTHR12771:SF51">
    <property type="entry name" value="LD01482P"/>
    <property type="match status" value="1"/>
</dbReference>